<dbReference type="Pfam" id="PF08768">
    <property type="entry name" value="THAP4_heme-bd"/>
    <property type="match status" value="1"/>
</dbReference>
<comment type="caution">
    <text evidence="1">Lacks the conserved His residue that binds heme iron in the nitrobindin family.</text>
</comment>
<dbReference type="SUPFAM" id="SSF50814">
    <property type="entry name" value="Lipocalins"/>
    <property type="match status" value="2"/>
</dbReference>
<dbReference type="Gene3D" id="2.40.128.20">
    <property type="match status" value="1"/>
</dbReference>
<comment type="similarity">
    <text evidence="1">Belongs to the nitrobindin family.</text>
</comment>
<keyword evidence="4" id="KW-1185">Reference proteome</keyword>
<evidence type="ECO:0000313" key="3">
    <source>
        <dbReference type="EMBL" id="MFD2839972.1"/>
    </source>
</evidence>
<dbReference type="PANTHER" id="PTHR15854">
    <property type="entry name" value="THAP4 PROTEIN"/>
    <property type="match status" value="1"/>
</dbReference>
<evidence type="ECO:0000259" key="2">
    <source>
        <dbReference type="Pfam" id="PF08768"/>
    </source>
</evidence>
<gene>
    <name evidence="3" type="ORF">ACFSYH_05225</name>
</gene>
<proteinExistence type="inferred from homology"/>
<protein>
    <recommendedName>
        <fullName evidence="1">Ferric nitrobindin-like protein</fullName>
    </recommendedName>
</protein>
<organism evidence="3 4">
    <name type="scientific">Populibacterium corticicola</name>
    <dbReference type="NCBI Taxonomy" id="1812826"/>
    <lineage>
        <taxon>Bacteria</taxon>
        <taxon>Bacillati</taxon>
        <taxon>Actinomycetota</taxon>
        <taxon>Actinomycetes</taxon>
        <taxon>Micrococcales</taxon>
        <taxon>Jonesiaceae</taxon>
        <taxon>Populibacterium</taxon>
    </lineage>
</organism>
<dbReference type="RefSeq" id="WP_377465586.1">
    <property type="nucleotide sequence ID" value="NZ_JBHUOP010000002.1"/>
</dbReference>
<feature type="short sequence motif" description="GXWXGXG" evidence="1">
    <location>
        <begin position="21"/>
        <end position="27"/>
    </location>
</feature>
<dbReference type="PANTHER" id="PTHR15854:SF4">
    <property type="entry name" value="PEROXYNITRITE ISOMERASE THAP4"/>
    <property type="match status" value="1"/>
</dbReference>
<dbReference type="InterPro" id="IPR014878">
    <property type="entry name" value="THAP4-like_heme-bd"/>
</dbReference>
<dbReference type="Proteomes" id="UP001597391">
    <property type="component" value="Unassembled WGS sequence"/>
</dbReference>
<dbReference type="InterPro" id="IPR045165">
    <property type="entry name" value="Nitrobindin"/>
</dbReference>
<reference evidence="4" key="1">
    <citation type="journal article" date="2019" name="Int. J. Syst. Evol. Microbiol.">
        <title>The Global Catalogue of Microorganisms (GCM) 10K type strain sequencing project: providing services to taxonomists for standard genome sequencing and annotation.</title>
        <authorList>
            <consortium name="The Broad Institute Genomics Platform"/>
            <consortium name="The Broad Institute Genome Sequencing Center for Infectious Disease"/>
            <person name="Wu L."/>
            <person name="Ma J."/>
        </authorList>
    </citation>
    <scope>NUCLEOTIDE SEQUENCE [LARGE SCALE GENOMIC DNA]</scope>
    <source>
        <strain evidence="4">KCTC 33576</strain>
    </source>
</reference>
<dbReference type="HAMAP" id="MF_01297">
    <property type="entry name" value="nitrobindin"/>
    <property type="match status" value="1"/>
</dbReference>
<comment type="caution">
    <text evidence="1">Lacks conserved residue(s) required for the propagation of feature annotation.</text>
</comment>
<evidence type="ECO:0000313" key="4">
    <source>
        <dbReference type="Proteomes" id="UP001597391"/>
    </source>
</evidence>
<sequence>MAFTFPQGLAPELYPLAWLVGSWQGEGMLEYPGIPSSGFVQNVTFDHDGGPYLRYESTIYLTPGEQPEVPNPMAQFEALDKAQGSGSVEAGAELGAGAIETDAKGEPVFWSTETGYWRIAPEPHEGVPADHASLEVLLSDPAGRVSVYLGIAGNGKVQLVSDLIARTATAVEVSASKRMYGNVNGDLMWVQSLAAFGQPMQDYVSATLKRIED</sequence>
<name>A0ABW5XDQ0_9MICO</name>
<dbReference type="EMBL" id="JBHUOP010000002">
    <property type="protein sequence ID" value="MFD2839972.1"/>
    <property type="molecule type" value="Genomic_DNA"/>
</dbReference>
<evidence type="ECO:0000256" key="1">
    <source>
        <dbReference type="HAMAP-Rule" id="MF_01297"/>
    </source>
</evidence>
<comment type="caution">
    <text evidence="3">The sequence shown here is derived from an EMBL/GenBank/DDBJ whole genome shotgun (WGS) entry which is preliminary data.</text>
</comment>
<dbReference type="InterPro" id="IPR022939">
    <property type="entry name" value="Nb(III)_bact/plant"/>
</dbReference>
<dbReference type="InterPro" id="IPR012674">
    <property type="entry name" value="Calycin"/>
</dbReference>
<feature type="domain" description="THAP4-like heme-binding" evidence="2">
    <location>
        <begin position="12"/>
        <end position="210"/>
    </location>
</feature>
<accession>A0ABW5XDQ0</accession>
<dbReference type="CDD" id="cd07828">
    <property type="entry name" value="lipocalin_heme-bd-THAP4-like"/>
    <property type="match status" value="1"/>
</dbReference>